<sequence length="145" mass="17232">MITEQFIKDEFVSEILRRDIGIIYKTQEEAAHRYFNVRTGTLRSELSRHDFNLQSSNGRSTVYLRVLPYLRFLDMQYRLPYSGLSSKRAKKQRAKYAIYNRVVWGVLYNETFPDIRAGFTNEVRAAWRKQMEEALSNKILPNEIK</sequence>
<accession>D7NFI1</accession>
<protein>
    <submittedName>
        <fullName evidence="1">Uncharacterized protein</fullName>
    </submittedName>
</protein>
<dbReference type="HOGENOM" id="CLU_1904830_0_0_10"/>
<keyword evidence="2" id="KW-1185">Reference proteome</keyword>
<evidence type="ECO:0000313" key="2">
    <source>
        <dbReference type="Proteomes" id="UP000003805"/>
    </source>
</evidence>
<dbReference type="Proteomes" id="UP000003805">
    <property type="component" value="Unassembled WGS sequence"/>
</dbReference>
<dbReference type="eggNOG" id="ENOG5033HNM">
    <property type="taxonomic scope" value="Bacteria"/>
</dbReference>
<dbReference type="AlphaFoldDB" id="D7NFI1"/>
<dbReference type="EMBL" id="GL349573">
    <property type="protein sequence ID" value="EFI47626.1"/>
    <property type="molecule type" value="Genomic_DNA"/>
</dbReference>
<dbReference type="RefSeq" id="WP_004378583.1">
    <property type="nucleotide sequence ID" value="NZ_GL349573.1"/>
</dbReference>
<name>D7NFI1_9BACT</name>
<reference evidence="1 2" key="1">
    <citation type="submission" date="2010-02" db="EMBL/GenBank/DDBJ databases">
        <title>The Genome Sequence of Prevotella oris strain C735.</title>
        <authorList>
            <consortium name="The Broad Institute Genome Sequencing Platform"/>
            <person name="Ward D."/>
            <person name="Feldgarden M."/>
            <person name="Earl A."/>
            <person name="Young S.K."/>
            <person name="Zeng Q."/>
            <person name="Koehrsen M."/>
            <person name="Alvarado L."/>
            <person name="Berlin A."/>
            <person name="Bochicchio J."/>
            <person name="Borenstein D."/>
            <person name="Chapman S.B."/>
            <person name="Chen Z."/>
            <person name="Engels R."/>
            <person name="Freedman E."/>
            <person name="Gellesch M."/>
            <person name="Goldberg J."/>
            <person name="Griggs A."/>
            <person name="Gujja S."/>
            <person name="Heilman E."/>
            <person name="Heiman D."/>
            <person name="Hepburn T."/>
            <person name="Howarth C."/>
            <person name="Jen D."/>
            <person name="Larson L."/>
            <person name="Mehta T."/>
            <person name="Park D."/>
            <person name="Pearson M."/>
            <person name="Roberts A."/>
            <person name="Saif S."/>
            <person name="Shea T."/>
            <person name="Shenoy N."/>
            <person name="Sisk P."/>
            <person name="Stolte C."/>
            <person name="Sykes S."/>
            <person name="Thomson T."/>
            <person name="Walk T."/>
            <person name="White J."/>
            <person name="Yandava C."/>
            <person name="Sibley C.D."/>
            <person name="Field T.R."/>
            <person name="Grinwis M."/>
            <person name="Eshaghurshan C.S."/>
            <person name="Surette M.G."/>
            <person name="Haas B."/>
            <person name="Nusbaum C."/>
            <person name="Birren B."/>
        </authorList>
    </citation>
    <scope>NUCLEOTIDE SEQUENCE [LARGE SCALE GENOMIC DNA]</scope>
    <source>
        <strain evidence="1 2">C735</strain>
    </source>
</reference>
<proteinExistence type="predicted"/>
<organism evidence="1 2">
    <name type="scientific">Segatella oris C735</name>
    <dbReference type="NCBI Taxonomy" id="563008"/>
    <lineage>
        <taxon>Bacteria</taxon>
        <taxon>Pseudomonadati</taxon>
        <taxon>Bacteroidota</taxon>
        <taxon>Bacteroidia</taxon>
        <taxon>Bacteroidales</taxon>
        <taxon>Prevotellaceae</taxon>
        <taxon>Segatella</taxon>
    </lineage>
</organism>
<gene>
    <name evidence="1" type="ORF">HMPREF0665_02322</name>
</gene>
<evidence type="ECO:0000313" key="1">
    <source>
        <dbReference type="EMBL" id="EFI47626.1"/>
    </source>
</evidence>